<comment type="caution">
    <text evidence="1">The sequence shown here is derived from an EMBL/GenBank/DDBJ whole genome shotgun (WGS) entry which is preliminary data.</text>
</comment>
<dbReference type="AlphaFoldDB" id="A0AAV0GEY7"/>
<evidence type="ECO:0000313" key="2">
    <source>
        <dbReference type="Proteomes" id="UP001152523"/>
    </source>
</evidence>
<proteinExistence type="predicted"/>
<name>A0AAV0GEY7_9ASTE</name>
<gene>
    <name evidence="1" type="ORF">CEPIT_LOCUS42962</name>
</gene>
<dbReference type="EMBL" id="CAMAPF010001104">
    <property type="protein sequence ID" value="CAH9146404.1"/>
    <property type="molecule type" value="Genomic_DNA"/>
</dbReference>
<accession>A0AAV0GEY7</accession>
<evidence type="ECO:0000313" key="1">
    <source>
        <dbReference type="EMBL" id="CAH9146404.1"/>
    </source>
</evidence>
<reference evidence="1" key="1">
    <citation type="submission" date="2022-07" db="EMBL/GenBank/DDBJ databases">
        <authorList>
            <person name="Macas J."/>
            <person name="Novak P."/>
            <person name="Neumann P."/>
        </authorList>
    </citation>
    <scope>NUCLEOTIDE SEQUENCE</scope>
</reference>
<organism evidence="1 2">
    <name type="scientific">Cuscuta epithymum</name>
    <dbReference type="NCBI Taxonomy" id="186058"/>
    <lineage>
        <taxon>Eukaryota</taxon>
        <taxon>Viridiplantae</taxon>
        <taxon>Streptophyta</taxon>
        <taxon>Embryophyta</taxon>
        <taxon>Tracheophyta</taxon>
        <taxon>Spermatophyta</taxon>
        <taxon>Magnoliopsida</taxon>
        <taxon>eudicotyledons</taxon>
        <taxon>Gunneridae</taxon>
        <taxon>Pentapetalae</taxon>
        <taxon>asterids</taxon>
        <taxon>lamiids</taxon>
        <taxon>Solanales</taxon>
        <taxon>Convolvulaceae</taxon>
        <taxon>Cuscuteae</taxon>
        <taxon>Cuscuta</taxon>
        <taxon>Cuscuta subgen. Cuscuta</taxon>
    </lineage>
</organism>
<sequence>MPFFENINSQPQFQEIQKEKGEGEGGNHAAGLRLVSGGERWLCGRRLDGGQYMDVVQRLGAQVERTIALAIDDLHRDRSFVQGGGVRRWVAALDCGRRLGSERQLGGGAAA</sequence>
<dbReference type="Proteomes" id="UP001152523">
    <property type="component" value="Unassembled WGS sequence"/>
</dbReference>
<protein>
    <submittedName>
        <fullName evidence="1">Uncharacterized protein</fullName>
    </submittedName>
</protein>
<keyword evidence="2" id="KW-1185">Reference proteome</keyword>